<comment type="caution">
    <text evidence="2">The sequence shown here is derived from an EMBL/GenBank/DDBJ whole genome shotgun (WGS) entry which is preliminary data.</text>
</comment>
<name>A0A4S3J620_9EURO</name>
<dbReference type="Proteomes" id="UP000308092">
    <property type="component" value="Unassembled WGS sequence"/>
</dbReference>
<organism evidence="2 3">
    <name type="scientific">Aspergillus tanneri</name>
    <dbReference type="NCBI Taxonomy" id="1220188"/>
    <lineage>
        <taxon>Eukaryota</taxon>
        <taxon>Fungi</taxon>
        <taxon>Dikarya</taxon>
        <taxon>Ascomycota</taxon>
        <taxon>Pezizomycotina</taxon>
        <taxon>Eurotiomycetes</taxon>
        <taxon>Eurotiomycetidae</taxon>
        <taxon>Eurotiales</taxon>
        <taxon>Aspergillaceae</taxon>
        <taxon>Aspergillus</taxon>
        <taxon>Aspergillus subgen. Circumdati</taxon>
    </lineage>
</organism>
<dbReference type="AlphaFoldDB" id="A0A4S3J620"/>
<keyword evidence="3" id="KW-1185">Reference proteome</keyword>
<proteinExistence type="predicted"/>
<feature type="region of interest" description="Disordered" evidence="1">
    <location>
        <begin position="150"/>
        <end position="169"/>
    </location>
</feature>
<dbReference type="EMBL" id="SOSA01000528">
    <property type="protein sequence ID" value="THC90370.1"/>
    <property type="molecule type" value="Genomic_DNA"/>
</dbReference>
<dbReference type="VEuPathDB" id="FungiDB:EYZ11_010171"/>
<gene>
    <name evidence="2" type="ORF">EYZ11_010171</name>
</gene>
<protein>
    <submittedName>
        <fullName evidence="2">Uncharacterized protein</fullName>
    </submittedName>
</protein>
<evidence type="ECO:0000256" key="1">
    <source>
        <dbReference type="SAM" id="MobiDB-lite"/>
    </source>
</evidence>
<reference evidence="2 3" key="1">
    <citation type="submission" date="2019-03" db="EMBL/GenBank/DDBJ databases">
        <title>The genome sequence of a newly discovered highly antifungal drug resistant Aspergillus species, Aspergillus tanneri NIH 1004.</title>
        <authorList>
            <person name="Mounaud S."/>
            <person name="Singh I."/>
            <person name="Joardar V."/>
            <person name="Pakala S."/>
            <person name="Pakala S."/>
            <person name="Venepally P."/>
            <person name="Hoover J."/>
            <person name="Nierman W."/>
            <person name="Chung J."/>
            <person name="Losada L."/>
        </authorList>
    </citation>
    <scope>NUCLEOTIDE SEQUENCE [LARGE SCALE GENOMIC DNA]</scope>
    <source>
        <strain evidence="2 3">NIH1004</strain>
    </source>
</reference>
<sequence>MVQQGETLQYIFNLLSPIELENGSFVSEKIWVPEPFTPEKVQEQIEKLKKDWDTEKISKQLVDLDLQKLDLPEASPLAILLHSSNKHTLQEKQHLAKQMCTNWHTEAKLARANLRNEKDCKDFLEKASRKGVELIMTKDRIIGELIKHPEDGPLEQVSTTQESSPRKPRKCGICGMNGHNQRTCSSANL</sequence>
<evidence type="ECO:0000313" key="3">
    <source>
        <dbReference type="Proteomes" id="UP000308092"/>
    </source>
</evidence>
<evidence type="ECO:0000313" key="2">
    <source>
        <dbReference type="EMBL" id="THC90370.1"/>
    </source>
</evidence>
<accession>A0A4S3J620</accession>